<evidence type="ECO:0000256" key="5">
    <source>
        <dbReference type="ARBA" id="ARBA00030497"/>
    </source>
</evidence>
<dbReference type="CTD" id="43499"/>
<dbReference type="InterPro" id="IPR036428">
    <property type="entry name" value="PCD_sf"/>
</dbReference>
<dbReference type="Proteomes" id="UP000494040">
    <property type="component" value="Unassembled WGS sequence"/>
</dbReference>
<organism evidence="7 8">
    <name type="scientific">Cimex lectularius</name>
    <name type="common">Bed bug</name>
    <name type="synonym">Acanthia lectularia</name>
    <dbReference type="NCBI Taxonomy" id="79782"/>
    <lineage>
        <taxon>Eukaryota</taxon>
        <taxon>Metazoa</taxon>
        <taxon>Ecdysozoa</taxon>
        <taxon>Arthropoda</taxon>
        <taxon>Hexapoda</taxon>
        <taxon>Insecta</taxon>
        <taxon>Pterygota</taxon>
        <taxon>Neoptera</taxon>
        <taxon>Paraneoptera</taxon>
        <taxon>Hemiptera</taxon>
        <taxon>Heteroptera</taxon>
        <taxon>Panheteroptera</taxon>
        <taxon>Cimicomorpha</taxon>
        <taxon>Cimicidae</taxon>
        <taxon>Cimex</taxon>
    </lineage>
</organism>
<dbReference type="PANTHER" id="PTHR12599">
    <property type="entry name" value="PTERIN-4-ALPHA-CARBINOLAMINE DEHYDRATASE"/>
    <property type="match status" value="1"/>
</dbReference>
<keyword evidence="6" id="KW-0472">Membrane</keyword>
<evidence type="ECO:0000313" key="8">
    <source>
        <dbReference type="Proteomes" id="UP000494040"/>
    </source>
</evidence>
<protein>
    <recommendedName>
        <fullName evidence="3">4a-hydroxytetrahydrobiopterin dehydratase</fullName>
        <ecNumber evidence="3">4.2.1.96</ecNumber>
    </recommendedName>
    <alternativeName>
        <fullName evidence="5">4-alpha-hydroxy-tetrahydropterin dehydratase</fullName>
    </alternativeName>
</protein>
<name>A0A8I6S404_CIMLE</name>
<evidence type="ECO:0000256" key="4">
    <source>
        <dbReference type="ARBA" id="ARBA00023239"/>
    </source>
</evidence>
<evidence type="ECO:0000256" key="3">
    <source>
        <dbReference type="ARBA" id="ARBA00013252"/>
    </source>
</evidence>
<dbReference type="EnsemblMetazoa" id="XM_014401213.2">
    <property type="protein sequence ID" value="XP_014256699.1"/>
    <property type="gene ID" value="LOC106670688"/>
</dbReference>
<evidence type="ECO:0000313" key="7">
    <source>
        <dbReference type="EnsemblMetazoa" id="XP_014256699.1"/>
    </source>
</evidence>
<keyword evidence="6" id="KW-0812">Transmembrane</keyword>
<dbReference type="AlphaFoldDB" id="A0A8I6S404"/>
<accession>A0A8I6S404</accession>
<evidence type="ECO:0000256" key="2">
    <source>
        <dbReference type="ARBA" id="ARBA00006472"/>
    </source>
</evidence>
<dbReference type="EC" id="4.2.1.96" evidence="3"/>
<dbReference type="GO" id="GO:0006729">
    <property type="term" value="P:tetrahydrobiopterin biosynthetic process"/>
    <property type="evidence" value="ECO:0007669"/>
    <property type="project" value="InterPro"/>
</dbReference>
<reference evidence="7" key="1">
    <citation type="submission" date="2022-01" db="UniProtKB">
        <authorList>
            <consortium name="EnsemblMetazoa"/>
        </authorList>
    </citation>
    <scope>IDENTIFICATION</scope>
</reference>
<evidence type="ECO:0000256" key="6">
    <source>
        <dbReference type="SAM" id="Phobius"/>
    </source>
</evidence>
<dbReference type="Pfam" id="PF01329">
    <property type="entry name" value="Pterin_4a"/>
    <property type="match status" value="1"/>
</dbReference>
<dbReference type="RefSeq" id="XP_014256699.1">
    <property type="nucleotide sequence ID" value="XM_014401213.2"/>
</dbReference>
<dbReference type="InterPro" id="IPR001533">
    <property type="entry name" value="Pterin_deHydtase"/>
</dbReference>
<dbReference type="SUPFAM" id="SSF55248">
    <property type="entry name" value="PCD-like"/>
    <property type="match status" value="1"/>
</dbReference>
<evidence type="ECO:0000256" key="1">
    <source>
        <dbReference type="ARBA" id="ARBA00001554"/>
    </source>
</evidence>
<dbReference type="GeneID" id="106670688"/>
<dbReference type="HAMAP" id="MF_00434">
    <property type="entry name" value="Pterin_4_alpha"/>
    <property type="match status" value="1"/>
</dbReference>
<sequence>MLNRLNIKAQEIREVCVRSATNVGLKFLILWSRLVVILSLLIIFIRLSVLVVFNRKGLRHRTVLTWEWNQQPSRRISRLLVGMSITILGSRSFSALSTSILGRTLNPFSSAYVRHFADKKPKRKMVRPVKLTGEDRENKLQTLQNNGWTLHESRDAICKTFKFKNFVEAFDFMKAVAGPAEEMDHHPEWFNVYNRVDITLSTHDCNGLSENDVKLASVIDSLNKK</sequence>
<comment type="catalytic activity">
    <reaction evidence="1">
        <text>(4aS,6R)-4a-hydroxy-L-erythro-5,6,7,8-tetrahydrobiopterin = (6R)-L-erythro-6,7-dihydrobiopterin + H2O</text>
        <dbReference type="Rhea" id="RHEA:11920"/>
        <dbReference type="ChEBI" id="CHEBI:15377"/>
        <dbReference type="ChEBI" id="CHEBI:15642"/>
        <dbReference type="ChEBI" id="CHEBI:43120"/>
        <dbReference type="EC" id="4.2.1.96"/>
    </reaction>
</comment>
<proteinExistence type="inferred from homology"/>
<keyword evidence="6" id="KW-1133">Transmembrane helix</keyword>
<dbReference type="KEGG" id="clec:106670688"/>
<dbReference type="PANTHER" id="PTHR12599:SF0">
    <property type="entry name" value="PTERIN-4-ALPHA-CARBINOLAMINE DEHYDRATASE"/>
    <property type="match status" value="1"/>
</dbReference>
<dbReference type="CDD" id="cd00914">
    <property type="entry name" value="PCD_DCoH_subfamily_b"/>
    <property type="match status" value="1"/>
</dbReference>
<keyword evidence="8" id="KW-1185">Reference proteome</keyword>
<dbReference type="NCBIfam" id="NF002018">
    <property type="entry name" value="PRK00823.1-3"/>
    <property type="match status" value="1"/>
</dbReference>
<comment type="similarity">
    <text evidence="2">Belongs to the pterin-4-alpha-carbinolamine dehydratase family.</text>
</comment>
<feature type="transmembrane region" description="Helical" evidence="6">
    <location>
        <begin position="28"/>
        <end position="53"/>
    </location>
</feature>
<dbReference type="OrthoDB" id="277398at2759"/>
<dbReference type="Gene3D" id="3.30.1360.20">
    <property type="entry name" value="Transcriptional coactivator/pterin dehydratase"/>
    <property type="match status" value="1"/>
</dbReference>
<dbReference type="GO" id="GO:0008124">
    <property type="term" value="F:4-alpha-hydroxytetrahydrobiopterin dehydratase activity"/>
    <property type="evidence" value="ECO:0007669"/>
    <property type="project" value="UniProtKB-EC"/>
</dbReference>
<keyword evidence="4" id="KW-0456">Lyase</keyword>